<name>A0AA97KRL0_EUBMA</name>
<feature type="signal peptide" evidence="7">
    <location>
        <begin position="1"/>
        <end position="36"/>
    </location>
</feature>
<dbReference type="Gene3D" id="2.10.310.10">
    <property type="entry name" value="Serpins superfamily"/>
    <property type="match status" value="1"/>
</dbReference>
<sequence>MLLGILMITKSQMKAMLYLFLLLFGLLFRCYHLSEPDDVHGNDRNTNSTNQQQHSTLERECNTEVSALHKIVPYNADFAFRLYKQMSSDSDDKNIFFSPVSISTAFAMLALGAKSQTQTQIYNALAFNLSEIEENEIHKGFCQLIHKLNLPREEILTKIGNALFLDESLKVLPTFLEDVKTLYQAETFSTNFLKPIEAKQQVNDYLKNRTYGEMINKPRDFSIHTVMVLVNYVFFKDFWRVQFHPILTTEKPFIAYGNTTIKKNFMCQRTRIKFLHDEDLSCSVVEIPFSRNAVAWFILPDEGKLKDVERSLVKEDINKWRASFQYREIEVWIPKFSLSASYDFKSSLQRLGMADVFNHRADLSGITGKRNLRVSQIIHEAVLVVHEDDTMMGHGSPGDPLFRSLPPLPPPHCIIFSRPFLMFIIDMSTGTIFLMAKIVNPTHE</sequence>
<evidence type="ECO:0000256" key="7">
    <source>
        <dbReference type="SAM" id="SignalP"/>
    </source>
</evidence>
<organism evidence="9 10">
    <name type="scientific">Eublepharis macularius</name>
    <name type="common">Leopard gecko</name>
    <name type="synonym">Cyrtodactylus macularius</name>
    <dbReference type="NCBI Taxonomy" id="481883"/>
    <lineage>
        <taxon>Eukaryota</taxon>
        <taxon>Metazoa</taxon>
        <taxon>Chordata</taxon>
        <taxon>Craniata</taxon>
        <taxon>Vertebrata</taxon>
        <taxon>Euteleostomi</taxon>
        <taxon>Lepidosauria</taxon>
        <taxon>Squamata</taxon>
        <taxon>Bifurcata</taxon>
        <taxon>Gekkota</taxon>
        <taxon>Eublepharidae</taxon>
        <taxon>Eublepharinae</taxon>
        <taxon>Eublepharis</taxon>
    </lineage>
</organism>
<dbReference type="GO" id="GO:0004867">
    <property type="term" value="F:serine-type endopeptidase inhibitor activity"/>
    <property type="evidence" value="ECO:0007669"/>
    <property type="project" value="UniProtKB-KW"/>
</dbReference>
<dbReference type="InterPro" id="IPR042178">
    <property type="entry name" value="Serpin_sf_1"/>
</dbReference>
<gene>
    <name evidence="10" type="primary">LOC129324129</name>
</gene>
<evidence type="ECO:0000313" key="10">
    <source>
        <dbReference type="RefSeq" id="XP_054827117.1"/>
    </source>
</evidence>
<evidence type="ECO:0000256" key="3">
    <source>
        <dbReference type="ARBA" id="ARBA00022729"/>
    </source>
</evidence>
<dbReference type="InterPro" id="IPR023796">
    <property type="entry name" value="Serpin_dom"/>
</dbReference>
<keyword evidence="9" id="KW-1185">Reference proteome</keyword>
<evidence type="ECO:0000256" key="6">
    <source>
        <dbReference type="RuleBase" id="RU000411"/>
    </source>
</evidence>
<dbReference type="PANTHER" id="PTHR11461">
    <property type="entry name" value="SERINE PROTEASE INHIBITOR, SERPIN"/>
    <property type="match status" value="1"/>
</dbReference>
<dbReference type="InterPro" id="IPR042185">
    <property type="entry name" value="Serpin_sf_2"/>
</dbReference>
<protein>
    <submittedName>
        <fullName evidence="10">Alpha-1-antiproteinase-like isoform X1</fullName>
    </submittedName>
</protein>
<dbReference type="SUPFAM" id="SSF56574">
    <property type="entry name" value="Serpins"/>
    <property type="match status" value="1"/>
</dbReference>
<dbReference type="Gene3D" id="3.30.497.10">
    <property type="entry name" value="Antithrombin, subunit I, domain 2"/>
    <property type="match status" value="1"/>
</dbReference>
<evidence type="ECO:0000256" key="2">
    <source>
        <dbReference type="ARBA" id="ARBA00022690"/>
    </source>
</evidence>
<dbReference type="Proteomes" id="UP001190640">
    <property type="component" value="Chromosome 2"/>
</dbReference>
<dbReference type="Gene3D" id="2.30.39.10">
    <property type="entry name" value="Alpha-1-antitrypsin, domain 1"/>
    <property type="match status" value="1"/>
</dbReference>
<reference evidence="10" key="1">
    <citation type="submission" date="2025-08" db="UniProtKB">
        <authorList>
            <consortium name="RefSeq"/>
        </authorList>
    </citation>
    <scope>IDENTIFICATION</scope>
    <source>
        <tissue evidence="10">Blood</tissue>
    </source>
</reference>
<evidence type="ECO:0000256" key="5">
    <source>
        <dbReference type="ARBA" id="ARBA00023180"/>
    </source>
</evidence>
<feature type="chain" id="PRO_5041637528" evidence="7">
    <location>
        <begin position="37"/>
        <end position="444"/>
    </location>
</feature>
<dbReference type="GeneID" id="129324129"/>
<evidence type="ECO:0000256" key="4">
    <source>
        <dbReference type="ARBA" id="ARBA00022900"/>
    </source>
</evidence>
<evidence type="ECO:0000259" key="8">
    <source>
        <dbReference type="SMART" id="SM00093"/>
    </source>
</evidence>
<comment type="similarity">
    <text evidence="1 6">Belongs to the serpin family.</text>
</comment>
<feature type="domain" description="Serpin" evidence="8">
    <location>
        <begin position="80"/>
        <end position="441"/>
    </location>
</feature>
<keyword evidence="4" id="KW-0722">Serine protease inhibitor</keyword>
<dbReference type="Pfam" id="PF00079">
    <property type="entry name" value="Serpin"/>
    <property type="match status" value="1"/>
</dbReference>
<dbReference type="InterPro" id="IPR000215">
    <property type="entry name" value="Serpin_fam"/>
</dbReference>
<keyword evidence="5" id="KW-0325">Glycoprotein</keyword>
<dbReference type="FunFam" id="3.30.497.10:FF:000001">
    <property type="entry name" value="Serine protease inhibitor"/>
    <property type="match status" value="1"/>
</dbReference>
<dbReference type="AlphaFoldDB" id="A0AA97KRL0"/>
<evidence type="ECO:0000256" key="1">
    <source>
        <dbReference type="ARBA" id="ARBA00009500"/>
    </source>
</evidence>
<dbReference type="SMART" id="SM00093">
    <property type="entry name" value="SERPIN"/>
    <property type="match status" value="1"/>
</dbReference>
<dbReference type="PANTHER" id="PTHR11461:SF165">
    <property type="entry name" value="ALPHA-1-ANTITRYPSIN"/>
    <property type="match status" value="1"/>
</dbReference>
<dbReference type="GO" id="GO:0005615">
    <property type="term" value="C:extracellular space"/>
    <property type="evidence" value="ECO:0007669"/>
    <property type="project" value="InterPro"/>
</dbReference>
<accession>A0AA97KRL0</accession>
<dbReference type="KEGG" id="emc:129324129"/>
<dbReference type="InterPro" id="IPR036186">
    <property type="entry name" value="Serpin_sf"/>
</dbReference>
<proteinExistence type="inferred from homology"/>
<keyword evidence="3 7" id="KW-0732">Signal</keyword>
<keyword evidence="2" id="KW-0646">Protease inhibitor</keyword>
<dbReference type="RefSeq" id="XP_054827117.1">
    <property type="nucleotide sequence ID" value="XM_054971142.1"/>
</dbReference>
<evidence type="ECO:0000313" key="9">
    <source>
        <dbReference type="Proteomes" id="UP001190640"/>
    </source>
</evidence>